<proteinExistence type="predicted"/>
<evidence type="ECO:0000259" key="1">
    <source>
        <dbReference type="Pfam" id="PF13391"/>
    </source>
</evidence>
<keyword evidence="3" id="KW-1185">Reference proteome</keyword>
<accession>A0ABS5LZC7</accession>
<dbReference type="InterPro" id="IPR003615">
    <property type="entry name" value="HNH_nuc"/>
</dbReference>
<protein>
    <recommendedName>
        <fullName evidence="1">HNH nuclease domain-containing protein</fullName>
    </recommendedName>
</protein>
<dbReference type="RefSeq" id="WP_211459022.1">
    <property type="nucleotide sequence ID" value="NZ_JAANES010000006.1"/>
</dbReference>
<dbReference type="Gene3D" id="3.90.1150.40">
    <property type="entry name" value="Protein of unknown function DUF2002"/>
    <property type="match status" value="1"/>
</dbReference>
<dbReference type="Proteomes" id="UP001647436">
    <property type="component" value="Unassembled WGS sequence"/>
</dbReference>
<evidence type="ECO:0000313" key="2">
    <source>
        <dbReference type="EMBL" id="MBS3021516.1"/>
    </source>
</evidence>
<feature type="domain" description="HNH nuclease" evidence="1">
    <location>
        <begin position="173"/>
        <end position="225"/>
    </location>
</feature>
<name>A0ABS5LZC7_9BURK</name>
<evidence type="ECO:0000313" key="3">
    <source>
        <dbReference type="Proteomes" id="UP001647436"/>
    </source>
</evidence>
<comment type="caution">
    <text evidence="2">The sequence shown here is derived from an EMBL/GenBank/DDBJ whole genome shotgun (WGS) entry which is preliminary data.</text>
</comment>
<gene>
    <name evidence="2" type="ORF">DJFAAGMI_04289</name>
</gene>
<organism evidence="2 3">
    <name type="scientific">Comamonas brasiliensis</name>
    <dbReference type="NCBI Taxonomy" id="1812482"/>
    <lineage>
        <taxon>Bacteria</taxon>
        <taxon>Pseudomonadati</taxon>
        <taxon>Pseudomonadota</taxon>
        <taxon>Betaproteobacteria</taxon>
        <taxon>Burkholderiales</taxon>
        <taxon>Comamonadaceae</taxon>
        <taxon>Comamonas</taxon>
    </lineage>
</organism>
<dbReference type="EMBL" id="JAANES010000006">
    <property type="protein sequence ID" value="MBS3021516.1"/>
    <property type="molecule type" value="Genomic_DNA"/>
</dbReference>
<sequence>MSLSVEVVEPVLVARGYGEKNRTKKKVVYQRGSSYPLYLNLQSKNGTTVLVAHPQSGVGAVQGAGVHVGSGYFHSSNMGLFPKHMHTGATPIPFGLGLTFDSEVALTRCLDFLEGVQPASLSVSDSPSGSDASAALAQDAALPPGQDVQTQSTRRVGHNSFREALVQYWGGVCAITGVANTGLLRASHIKPWAASTPEEQTNPFNGLLLAPQWDAAFDRGLITLDAVGQVLVSPQLAAADAALLGIGVGMRLRKPLQPQHQGFMEYHRQHVFQAA</sequence>
<dbReference type="Pfam" id="PF13391">
    <property type="entry name" value="HNH_2"/>
    <property type="match status" value="1"/>
</dbReference>
<reference evidence="2 3" key="1">
    <citation type="submission" date="2020-03" db="EMBL/GenBank/DDBJ databases">
        <title>The role of nitrogen metabolism on polyethylene biodegradation.</title>
        <authorList>
            <person name="Peixoto J."/>
            <person name="Vizzotto C.S."/>
            <person name="Ramos A."/>
            <person name="Alves G."/>
            <person name="Steindorff A."/>
            <person name="Kruger R."/>
        </authorList>
    </citation>
    <scope>NUCLEOTIDE SEQUENCE [LARGE SCALE GENOMIC DNA]</scope>
    <source>
        <strain evidence="2 3">PE63</strain>
    </source>
</reference>